<sequence>MSLLAHGSRTSLPLSFSQRPNTQRVGSLPASHVGPALAQQQDTVWPLVHNYLASYMPILRFAPVPRPGRPPREATQFLSCSMTLATRQALAPPPRRSFRETPVSSPDRLREHMTLSNVIYSDEIYKQRESHKRVPSASLEKLVWFIHRLWKCFWLFIVRCLALANTPPRPIIIVYIPCDKTHLKLLAQCTKKAVPPRRGLRRDALI</sequence>
<organism evidence="2 3">
    <name type="scientific">Cordyceps militaris</name>
    <name type="common">Caterpillar fungus</name>
    <name type="synonym">Clavaria militaris</name>
    <dbReference type="NCBI Taxonomy" id="73501"/>
    <lineage>
        <taxon>Eukaryota</taxon>
        <taxon>Fungi</taxon>
        <taxon>Dikarya</taxon>
        <taxon>Ascomycota</taxon>
        <taxon>Pezizomycotina</taxon>
        <taxon>Sordariomycetes</taxon>
        <taxon>Hypocreomycetidae</taxon>
        <taxon>Hypocreales</taxon>
        <taxon>Cordycipitaceae</taxon>
        <taxon>Cordyceps</taxon>
    </lineage>
</organism>
<name>A0A2H4S9I1_CORMI</name>
<dbReference type="VEuPathDB" id="FungiDB:A9K55_003591"/>
<feature type="compositionally biased region" description="Polar residues" evidence="1">
    <location>
        <begin position="8"/>
        <end position="25"/>
    </location>
</feature>
<dbReference type="EMBL" id="CP023322">
    <property type="protein sequence ID" value="ATY59763.1"/>
    <property type="molecule type" value="Genomic_DNA"/>
</dbReference>
<protein>
    <submittedName>
        <fullName evidence="2">Uncharacterized protein</fullName>
    </submittedName>
</protein>
<dbReference type="VEuPathDB" id="FungiDB:CCM_06236"/>
<dbReference type="Proteomes" id="UP000323067">
    <property type="component" value="Chromosome iv"/>
</dbReference>
<evidence type="ECO:0000313" key="3">
    <source>
        <dbReference type="Proteomes" id="UP000323067"/>
    </source>
</evidence>
<proteinExistence type="predicted"/>
<reference evidence="2 3" key="1">
    <citation type="journal article" date="2017" name="BMC Genomics">
        <title>Chromosome level assembly and secondary metabolite potential of the parasitic fungus Cordyceps militaris.</title>
        <authorList>
            <person name="Kramer G.J."/>
            <person name="Nodwell J.R."/>
        </authorList>
    </citation>
    <scope>NUCLEOTIDE SEQUENCE [LARGE SCALE GENOMIC DNA]</scope>
    <source>
        <strain evidence="2 3">ATCC 34164</strain>
    </source>
</reference>
<accession>A0A2H4S9I1</accession>
<evidence type="ECO:0000256" key="1">
    <source>
        <dbReference type="SAM" id="MobiDB-lite"/>
    </source>
</evidence>
<feature type="region of interest" description="Disordered" evidence="1">
    <location>
        <begin position="1"/>
        <end position="29"/>
    </location>
</feature>
<evidence type="ECO:0000313" key="2">
    <source>
        <dbReference type="EMBL" id="ATY59763.1"/>
    </source>
</evidence>
<gene>
    <name evidence="2" type="ORF">A9K55_003591</name>
</gene>
<dbReference type="AlphaFoldDB" id="A0A2H4S9I1"/>